<sequence>MRLKSIHLLAMTLLISVALIAMSVRAQAPEQLYDLSGMATHQRHFQSALSAAQQRYAQQLPANVHASLVNKSNQRFEAQAMQDRARSRLAVSLPDAAHEEAIEFYRSPLGRKVVALETQATAPAAVKEMQRGVAQQQIEPQRYTLLRQLGSTLPALEVGVEVSMALANLATDSANELLGGLFQVPVDLVSARRENIRSQMAPDLPNTLAYVYRDLNDQELEQYLQWTQTAAGVATYQAMTQATKDALNP</sequence>
<reference evidence="4" key="1">
    <citation type="journal article" date="2019" name="Int. J. Syst. Evol. Microbiol.">
        <title>The Global Catalogue of Microorganisms (GCM) 10K type strain sequencing project: providing services to taxonomists for standard genome sequencing and annotation.</title>
        <authorList>
            <consortium name="The Broad Institute Genomics Platform"/>
            <consortium name="The Broad Institute Genome Sequencing Center for Infectious Disease"/>
            <person name="Wu L."/>
            <person name="Ma J."/>
        </authorList>
    </citation>
    <scope>NUCLEOTIDE SEQUENCE [LARGE SCALE GENOMIC DNA]</scope>
    <source>
        <strain evidence="4">CGMCC 1.12482</strain>
    </source>
</reference>
<comment type="caution">
    <text evidence="3">The sequence shown here is derived from an EMBL/GenBank/DDBJ whole genome shotgun (WGS) entry which is preliminary data.</text>
</comment>
<dbReference type="Pfam" id="PF09832">
    <property type="entry name" value="DUF2059"/>
    <property type="match status" value="1"/>
</dbReference>
<feature type="domain" description="DUF2059" evidence="2">
    <location>
        <begin position="79"/>
        <end position="131"/>
    </location>
</feature>
<dbReference type="Proteomes" id="UP000638188">
    <property type="component" value="Unassembled WGS sequence"/>
</dbReference>
<keyword evidence="4" id="KW-1185">Reference proteome</keyword>
<proteinExistence type="predicted"/>
<feature type="signal peptide" evidence="1">
    <location>
        <begin position="1"/>
        <end position="28"/>
    </location>
</feature>
<accession>A0ABQ1PYG1</accession>
<keyword evidence="1" id="KW-0732">Signal</keyword>
<organism evidence="3 4">
    <name type="scientific">Halopseudomonas salina</name>
    <dbReference type="NCBI Taxonomy" id="1323744"/>
    <lineage>
        <taxon>Bacteria</taxon>
        <taxon>Pseudomonadati</taxon>
        <taxon>Pseudomonadota</taxon>
        <taxon>Gammaproteobacteria</taxon>
        <taxon>Pseudomonadales</taxon>
        <taxon>Pseudomonadaceae</taxon>
        <taxon>Halopseudomonas</taxon>
    </lineage>
</organism>
<dbReference type="EMBL" id="BMFF01000005">
    <property type="protein sequence ID" value="GGD06498.1"/>
    <property type="molecule type" value="Genomic_DNA"/>
</dbReference>
<dbReference type="RefSeq" id="WP_188434459.1">
    <property type="nucleotide sequence ID" value="NZ_BMFF01000005.1"/>
</dbReference>
<feature type="chain" id="PRO_5046261936" description="DUF2059 domain-containing protein" evidence="1">
    <location>
        <begin position="29"/>
        <end position="249"/>
    </location>
</feature>
<name>A0ABQ1PYG1_9GAMM</name>
<evidence type="ECO:0000259" key="2">
    <source>
        <dbReference type="Pfam" id="PF09832"/>
    </source>
</evidence>
<gene>
    <name evidence="3" type="ORF">GCM10007418_26920</name>
</gene>
<evidence type="ECO:0000313" key="4">
    <source>
        <dbReference type="Proteomes" id="UP000638188"/>
    </source>
</evidence>
<protein>
    <recommendedName>
        <fullName evidence="2">DUF2059 domain-containing protein</fullName>
    </recommendedName>
</protein>
<evidence type="ECO:0000313" key="3">
    <source>
        <dbReference type="EMBL" id="GGD06498.1"/>
    </source>
</evidence>
<evidence type="ECO:0000256" key="1">
    <source>
        <dbReference type="SAM" id="SignalP"/>
    </source>
</evidence>
<dbReference type="InterPro" id="IPR018637">
    <property type="entry name" value="DUF2059"/>
</dbReference>